<dbReference type="RefSeq" id="XP_009042085.1">
    <property type="nucleotide sequence ID" value="XM_009043837.1"/>
</dbReference>
<dbReference type="KEGG" id="aaf:AURANDRAFT_68209"/>
<dbReference type="Proteomes" id="UP000002729">
    <property type="component" value="Unassembled WGS sequence"/>
</dbReference>
<dbReference type="EMBL" id="GL833183">
    <property type="protein sequence ID" value="EGB03207.1"/>
    <property type="molecule type" value="Genomic_DNA"/>
</dbReference>
<gene>
    <name evidence="3" type="ORF">AURANDRAFT_68209</name>
</gene>
<dbReference type="CDD" id="cd10910">
    <property type="entry name" value="PIN_limkain_b1_N_like"/>
    <property type="match status" value="1"/>
</dbReference>
<dbReference type="GO" id="GO:0005777">
    <property type="term" value="C:peroxisome"/>
    <property type="evidence" value="ECO:0007669"/>
    <property type="project" value="InterPro"/>
</dbReference>
<dbReference type="InParanoid" id="F0YNV0"/>
<evidence type="ECO:0000313" key="4">
    <source>
        <dbReference type="Proteomes" id="UP000002729"/>
    </source>
</evidence>
<name>F0YNV0_AURAN</name>
<dbReference type="Pfam" id="PF01936">
    <property type="entry name" value="NYN"/>
    <property type="match status" value="1"/>
</dbReference>
<keyword evidence="4" id="KW-1185">Reference proteome</keyword>
<dbReference type="OrthoDB" id="549353at2759"/>
<evidence type="ECO:0000313" key="3">
    <source>
        <dbReference type="EMBL" id="EGB03207.1"/>
    </source>
</evidence>
<dbReference type="AlphaFoldDB" id="F0YNV0"/>
<feature type="compositionally biased region" description="Gly residues" evidence="1">
    <location>
        <begin position="1"/>
        <end position="16"/>
    </location>
</feature>
<dbReference type="InterPro" id="IPR024768">
    <property type="entry name" value="Marf1"/>
</dbReference>
<evidence type="ECO:0000259" key="2">
    <source>
        <dbReference type="Pfam" id="PF01936"/>
    </source>
</evidence>
<dbReference type="GO" id="GO:0004540">
    <property type="term" value="F:RNA nuclease activity"/>
    <property type="evidence" value="ECO:0007669"/>
    <property type="project" value="InterPro"/>
</dbReference>
<dbReference type="PANTHER" id="PTHR14379">
    <property type="entry name" value="LIMKAIN B LKAP"/>
    <property type="match status" value="1"/>
</dbReference>
<sequence length="390" mass="40331">MGGGQMGGGQVGGGLRGPTPLAPPYAPGLGGWEPGRGDPAPRDGGACAVFWDLAGCRPAGPDSGRCAKRSIAALYGRIDVARAYGDRASVHGGVRAGLQNSGVQLVDTGAHSNDRSPILIDMFDYALGRPAPATVVLLLGGLPRERFGLALRRLAERGYRVVLVRPADSPATAFDGACHASHDWAQIRPSDEADVVAMCFKCGWRNCRRVHPRRCAATVCCAKCGQTSHDTRYHAEFQQYVSRRASDGAAKAPAPRAAPDYAGAYDGTAYDYQEAYESAAYDGAGTRRLGANARAFAPTPGVAALTAALDAAGPRPADAAPPEAAVADMVRSLDLAGLDAPPAGAPRLDYARGGADEEDSTEIMRAIAALSPLEEDPSPAGSTLLVPSAV</sequence>
<proteinExistence type="predicted"/>
<dbReference type="GO" id="GO:0010468">
    <property type="term" value="P:regulation of gene expression"/>
    <property type="evidence" value="ECO:0007669"/>
    <property type="project" value="InterPro"/>
</dbReference>
<dbReference type="InterPro" id="IPR021139">
    <property type="entry name" value="NYN"/>
</dbReference>
<dbReference type="PANTHER" id="PTHR14379:SF3">
    <property type="entry name" value="MEIOSIS REGULATOR AND MRNA STABILITY FACTOR 1"/>
    <property type="match status" value="1"/>
</dbReference>
<accession>F0YNV0</accession>
<feature type="region of interest" description="Disordered" evidence="1">
    <location>
        <begin position="1"/>
        <end position="38"/>
    </location>
</feature>
<reference evidence="3 4" key="1">
    <citation type="journal article" date="2011" name="Proc. Natl. Acad. Sci. U.S.A.">
        <title>Niche of harmful alga Aureococcus anophagefferens revealed through ecogenomics.</title>
        <authorList>
            <person name="Gobler C.J."/>
            <person name="Berry D.L."/>
            <person name="Dyhrman S.T."/>
            <person name="Wilhelm S.W."/>
            <person name="Salamov A."/>
            <person name="Lobanov A.V."/>
            <person name="Zhang Y."/>
            <person name="Collier J.L."/>
            <person name="Wurch L.L."/>
            <person name="Kustka A.B."/>
            <person name="Dill B.D."/>
            <person name="Shah M."/>
            <person name="VerBerkmoes N.C."/>
            <person name="Kuo A."/>
            <person name="Terry A."/>
            <person name="Pangilinan J."/>
            <person name="Lindquist E.A."/>
            <person name="Lucas S."/>
            <person name="Paulsen I.T."/>
            <person name="Hattenrath-Lehmann T.K."/>
            <person name="Talmage S.C."/>
            <person name="Walker E.A."/>
            <person name="Koch F."/>
            <person name="Burson A.M."/>
            <person name="Marcoval M.A."/>
            <person name="Tang Y.Z."/>
            <person name="Lecleir G.R."/>
            <person name="Coyne K.J."/>
            <person name="Berg G.M."/>
            <person name="Bertrand E.M."/>
            <person name="Saito M.A."/>
            <person name="Gladyshev V.N."/>
            <person name="Grigoriev I.V."/>
        </authorList>
    </citation>
    <scope>NUCLEOTIDE SEQUENCE [LARGE SCALE GENOMIC DNA]</scope>
    <source>
        <strain evidence="4">CCMP 1984</strain>
    </source>
</reference>
<dbReference type="GeneID" id="20226670"/>
<organism evidence="4">
    <name type="scientific">Aureococcus anophagefferens</name>
    <name type="common">Harmful bloom alga</name>
    <dbReference type="NCBI Taxonomy" id="44056"/>
    <lineage>
        <taxon>Eukaryota</taxon>
        <taxon>Sar</taxon>
        <taxon>Stramenopiles</taxon>
        <taxon>Ochrophyta</taxon>
        <taxon>Pelagophyceae</taxon>
        <taxon>Pelagomonadales</taxon>
        <taxon>Pelagomonadaceae</taxon>
        <taxon>Aureococcus</taxon>
    </lineage>
</organism>
<evidence type="ECO:0000256" key="1">
    <source>
        <dbReference type="SAM" id="MobiDB-lite"/>
    </source>
</evidence>
<protein>
    <recommendedName>
        <fullName evidence="2">NYN domain-containing protein</fullName>
    </recommendedName>
</protein>
<feature type="domain" description="NYN" evidence="2">
    <location>
        <begin position="48"/>
        <end position="180"/>
    </location>
</feature>